<organism evidence="1 2">
    <name type="scientific">Sphaerodactylus townsendi</name>
    <dbReference type="NCBI Taxonomy" id="933632"/>
    <lineage>
        <taxon>Eukaryota</taxon>
        <taxon>Metazoa</taxon>
        <taxon>Chordata</taxon>
        <taxon>Craniata</taxon>
        <taxon>Vertebrata</taxon>
        <taxon>Euteleostomi</taxon>
        <taxon>Lepidosauria</taxon>
        <taxon>Squamata</taxon>
        <taxon>Bifurcata</taxon>
        <taxon>Gekkota</taxon>
        <taxon>Sphaerodactylidae</taxon>
        <taxon>Sphaerodactylus</taxon>
    </lineage>
</organism>
<comment type="caution">
    <text evidence="1">The sequence shown here is derived from an EMBL/GenBank/DDBJ whole genome shotgun (WGS) entry which is preliminary data.</text>
</comment>
<reference evidence="1" key="1">
    <citation type="submission" date="2021-08" db="EMBL/GenBank/DDBJ databases">
        <title>The first chromosome-level gecko genome reveals the dynamic sex chromosomes of Neotropical dwarf geckos (Sphaerodactylidae: Sphaerodactylus).</title>
        <authorList>
            <person name="Pinto B.J."/>
            <person name="Keating S.E."/>
            <person name="Gamble T."/>
        </authorList>
    </citation>
    <scope>NUCLEOTIDE SEQUENCE</scope>
    <source>
        <strain evidence="1">TG3544</strain>
    </source>
</reference>
<dbReference type="EMBL" id="CM037619">
    <property type="protein sequence ID" value="KAH8008456.1"/>
    <property type="molecule type" value="Genomic_DNA"/>
</dbReference>
<accession>A0ACB8FSQ8</accession>
<proteinExistence type="predicted"/>
<gene>
    <name evidence="1" type="ORF">K3G42_029678</name>
</gene>
<dbReference type="Proteomes" id="UP000827872">
    <property type="component" value="Linkage Group LG06"/>
</dbReference>
<name>A0ACB8FSQ8_9SAUR</name>
<protein>
    <submittedName>
        <fullName evidence="1">Uncharacterized protein</fullName>
    </submittedName>
</protein>
<keyword evidence="2" id="KW-1185">Reference proteome</keyword>
<evidence type="ECO:0000313" key="1">
    <source>
        <dbReference type="EMBL" id="KAH8008456.1"/>
    </source>
</evidence>
<sequence length="99" mass="10659">MAAPNPPGQQVASRTRVLEFDLPHFSGSGHSSLSMPPGKQCALKSELLEAARLPPERISNGESKSRTSGCGVFEVVTIDGNFGQHCIDNDNEPGRHQKF</sequence>
<evidence type="ECO:0000313" key="2">
    <source>
        <dbReference type="Proteomes" id="UP000827872"/>
    </source>
</evidence>